<protein>
    <submittedName>
        <fullName evidence="2">Uncharacterized protein</fullName>
    </submittedName>
</protein>
<sequence length="128" mass="14527">MFAARTGGSMGPGGHHPMHRKQSVASISGTKAKEVKRNSTAGKQGAYKHKAVLIREMETKWYLKMFGMGKEETVAHKTDCADIFERHGDKTNGGWRECFDSCLCDRQIRNTNGVGFQANFHFWKFEYH</sequence>
<dbReference type="STRING" id="240159.A0A4U5V0R2"/>
<evidence type="ECO:0000256" key="1">
    <source>
        <dbReference type="SAM" id="MobiDB-lite"/>
    </source>
</evidence>
<proteinExistence type="predicted"/>
<dbReference type="EMBL" id="CM014090">
    <property type="protein sequence ID" value="TKS81236.1"/>
    <property type="molecule type" value="Genomic_DNA"/>
</dbReference>
<dbReference type="Proteomes" id="UP000298787">
    <property type="component" value="Chromosome 13"/>
</dbReference>
<organism evidence="2 3">
    <name type="scientific">Collichthys lucidus</name>
    <name type="common">Big head croaker</name>
    <name type="synonym">Sciaena lucida</name>
    <dbReference type="NCBI Taxonomy" id="240159"/>
    <lineage>
        <taxon>Eukaryota</taxon>
        <taxon>Metazoa</taxon>
        <taxon>Chordata</taxon>
        <taxon>Craniata</taxon>
        <taxon>Vertebrata</taxon>
        <taxon>Euteleostomi</taxon>
        <taxon>Actinopterygii</taxon>
        <taxon>Neopterygii</taxon>
        <taxon>Teleostei</taxon>
        <taxon>Neoteleostei</taxon>
        <taxon>Acanthomorphata</taxon>
        <taxon>Eupercaria</taxon>
        <taxon>Sciaenidae</taxon>
        <taxon>Collichthys</taxon>
    </lineage>
</organism>
<dbReference type="AlphaFoldDB" id="A0A4U5V0R2"/>
<accession>A0A4U5V0R2</accession>
<reference evidence="2 3" key="1">
    <citation type="submission" date="2019-01" db="EMBL/GenBank/DDBJ databases">
        <title>Genome Assembly of Collichthys lucidus.</title>
        <authorList>
            <person name="Cai M."/>
            <person name="Xiao S."/>
        </authorList>
    </citation>
    <scope>NUCLEOTIDE SEQUENCE [LARGE SCALE GENOMIC DNA]</scope>
    <source>
        <strain evidence="2">JT15FE1705JMU</strain>
        <tissue evidence="2">Muscle</tissue>
    </source>
</reference>
<feature type="region of interest" description="Disordered" evidence="1">
    <location>
        <begin position="1"/>
        <end position="46"/>
    </location>
</feature>
<keyword evidence="3" id="KW-1185">Reference proteome</keyword>
<evidence type="ECO:0000313" key="3">
    <source>
        <dbReference type="Proteomes" id="UP000298787"/>
    </source>
</evidence>
<gene>
    <name evidence="2" type="ORF">D9C73_015341</name>
</gene>
<name>A0A4U5V0R2_COLLU</name>
<evidence type="ECO:0000313" key="2">
    <source>
        <dbReference type="EMBL" id="TKS81236.1"/>
    </source>
</evidence>